<dbReference type="SUPFAM" id="SSF53448">
    <property type="entry name" value="Nucleotide-diphospho-sugar transferases"/>
    <property type="match status" value="1"/>
</dbReference>
<protein>
    <submittedName>
        <fullName evidence="2">Glycosyltransferase</fullName>
    </submittedName>
</protein>
<dbReference type="InterPro" id="IPR050834">
    <property type="entry name" value="Glycosyltransf_2"/>
</dbReference>
<dbReference type="PANTHER" id="PTHR43685:SF3">
    <property type="entry name" value="SLR2126 PROTEIN"/>
    <property type="match status" value="1"/>
</dbReference>
<dbReference type="Proteomes" id="UP000266426">
    <property type="component" value="Unassembled WGS sequence"/>
</dbReference>
<proteinExistence type="predicted"/>
<feature type="domain" description="Glycosyltransferase 2-like" evidence="1">
    <location>
        <begin position="7"/>
        <end position="166"/>
    </location>
</feature>
<evidence type="ECO:0000313" key="2">
    <source>
        <dbReference type="EMBL" id="RJP62067.1"/>
    </source>
</evidence>
<dbReference type="InterPro" id="IPR001173">
    <property type="entry name" value="Glyco_trans_2-like"/>
</dbReference>
<dbReference type="GO" id="GO:0016740">
    <property type="term" value="F:transferase activity"/>
    <property type="evidence" value="ECO:0007669"/>
    <property type="project" value="UniProtKB-KW"/>
</dbReference>
<reference evidence="2 3" key="1">
    <citation type="journal article" date="2017" name="ISME J.">
        <title>Energy and carbon metabolisms in a deep terrestrial subsurface fluid microbial community.</title>
        <authorList>
            <person name="Momper L."/>
            <person name="Jungbluth S.P."/>
            <person name="Lee M.D."/>
            <person name="Amend J.P."/>
        </authorList>
    </citation>
    <scope>NUCLEOTIDE SEQUENCE [LARGE SCALE GENOMIC DNA]</scope>
    <source>
        <strain evidence="2">SURF_26</strain>
    </source>
</reference>
<dbReference type="Gene3D" id="3.90.550.10">
    <property type="entry name" value="Spore Coat Polysaccharide Biosynthesis Protein SpsA, Chain A"/>
    <property type="match status" value="1"/>
</dbReference>
<dbReference type="PANTHER" id="PTHR43685">
    <property type="entry name" value="GLYCOSYLTRANSFERASE"/>
    <property type="match status" value="1"/>
</dbReference>
<organism evidence="2 3">
    <name type="scientific">Candidatus Auribacter fodinae</name>
    <dbReference type="NCBI Taxonomy" id="2093366"/>
    <lineage>
        <taxon>Bacteria</taxon>
        <taxon>Pseudomonadati</taxon>
        <taxon>Candidatus Auribacterota</taxon>
        <taxon>Candidatus Auribacteria</taxon>
        <taxon>Candidatus Auribacterales</taxon>
        <taxon>Candidatus Auribacteraceae</taxon>
        <taxon>Candidatus Auribacter</taxon>
    </lineage>
</organism>
<dbReference type="InterPro" id="IPR029044">
    <property type="entry name" value="Nucleotide-diphossugar_trans"/>
</dbReference>
<comment type="caution">
    <text evidence="2">The sequence shown here is derived from an EMBL/GenBank/DDBJ whole genome shotgun (WGS) entry which is preliminary data.</text>
</comment>
<gene>
    <name evidence="2" type="ORF">C4541_00610</name>
</gene>
<dbReference type="Pfam" id="PF00535">
    <property type="entry name" value="Glycos_transf_2"/>
    <property type="match status" value="1"/>
</dbReference>
<dbReference type="EMBL" id="QZJZ01000005">
    <property type="protein sequence ID" value="RJP62067.1"/>
    <property type="molecule type" value="Genomic_DNA"/>
</dbReference>
<evidence type="ECO:0000259" key="1">
    <source>
        <dbReference type="Pfam" id="PF00535"/>
    </source>
</evidence>
<sequence length="320" mass="36646">MTMPFVSVVVPAYNAAATIGQCIESLISQTYPKEKLEILIIDNNSSDETADIIRSYPVTYLSESNQSRSAARNKGIRHARGDIIAFTDSDCAAQHDWLEKGVQPFEDEWIGGVGGPILAYNPSTWIERAQDILRIFNQEETISPERVEAGTAVIATPNALYRKDALLAAGLFDERLKGAEDYDLSYKIQRITDYSFAYQPDAITYHRHAQTFEKVVTQYFRYGYAYMECEEQKECLVKLDESIRAHGLARVVYWKILQYRIPANLKRCVSYGLKYLFSLRQDTKQYLELSFLDCVQQAAFLAGEMQSYMVNRVRLRENKN</sequence>
<dbReference type="AlphaFoldDB" id="A0A3A4RA14"/>
<evidence type="ECO:0000313" key="3">
    <source>
        <dbReference type="Proteomes" id="UP000266426"/>
    </source>
</evidence>
<keyword evidence="2" id="KW-0808">Transferase</keyword>
<accession>A0A3A4RA14</accession>
<name>A0A3A4RA14_9BACT</name>